<feature type="transmembrane region" description="Helical" evidence="11">
    <location>
        <begin position="28"/>
        <end position="47"/>
    </location>
</feature>
<dbReference type="GO" id="GO:0015297">
    <property type="term" value="F:antiporter activity"/>
    <property type="evidence" value="ECO:0007669"/>
    <property type="project" value="UniProtKB-KW"/>
</dbReference>
<dbReference type="GO" id="GO:1902600">
    <property type="term" value="P:proton transmembrane transport"/>
    <property type="evidence" value="ECO:0007669"/>
    <property type="project" value="InterPro"/>
</dbReference>
<dbReference type="InterPro" id="IPR038770">
    <property type="entry name" value="Na+/solute_symporter_sf"/>
</dbReference>
<feature type="transmembrane region" description="Helical" evidence="11">
    <location>
        <begin position="260"/>
        <end position="279"/>
    </location>
</feature>
<dbReference type="KEGG" id="bths:CNY62_07930"/>
<protein>
    <submittedName>
        <fullName evidence="13">Cation:proton antiporter</fullName>
    </submittedName>
</protein>
<dbReference type="InterPro" id="IPR006153">
    <property type="entry name" value="Cation/H_exchanger_TM"/>
</dbReference>
<evidence type="ECO:0000256" key="4">
    <source>
        <dbReference type="ARBA" id="ARBA00022449"/>
    </source>
</evidence>
<evidence type="ECO:0000256" key="1">
    <source>
        <dbReference type="ARBA" id="ARBA00004141"/>
    </source>
</evidence>
<evidence type="ECO:0000256" key="10">
    <source>
        <dbReference type="ARBA" id="ARBA00023201"/>
    </source>
</evidence>
<feature type="transmembrane region" description="Helical" evidence="11">
    <location>
        <begin position="348"/>
        <end position="368"/>
    </location>
</feature>
<dbReference type="GO" id="GO:0006814">
    <property type="term" value="P:sodium ion transport"/>
    <property type="evidence" value="ECO:0007669"/>
    <property type="project" value="UniProtKB-KW"/>
</dbReference>
<dbReference type="EMBL" id="CP023483">
    <property type="protein sequence ID" value="ATF26311.1"/>
    <property type="molecule type" value="Genomic_DNA"/>
</dbReference>
<evidence type="ECO:0000256" key="5">
    <source>
        <dbReference type="ARBA" id="ARBA00022692"/>
    </source>
</evidence>
<feature type="transmembrane region" description="Helical" evidence="11">
    <location>
        <begin position="144"/>
        <end position="167"/>
    </location>
</feature>
<keyword evidence="6 11" id="KW-1133">Transmembrane helix</keyword>
<dbReference type="PANTHER" id="PTHR43562:SF3">
    <property type="entry name" value="SODIUM ION_PROTON EXCHANGER (EUROFUNG)"/>
    <property type="match status" value="1"/>
</dbReference>
<evidence type="ECO:0000313" key="14">
    <source>
        <dbReference type="Proteomes" id="UP000243591"/>
    </source>
</evidence>
<dbReference type="Pfam" id="PF00999">
    <property type="entry name" value="Na_H_Exchanger"/>
    <property type="match status" value="1"/>
</dbReference>
<dbReference type="STRING" id="2756.BFR44_09375"/>
<feature type="transmembrane region" description="Helical" evidence="11">
    <location>
        <begin position="108"/>
        <end position="132"/>
    </location>
</feature>
<feature type="transmembrane region" description="Helical" evidence="11">
    <location>
        <begin position="204"/>
        <end position="225"/>
    </location>
</feature>
<keyword evidence="5 11" id="KW-0812">Transmembrane</keyword>
<dbReference type="PANTHER" id="PTHR43562">
    <property type="entry name" value="NAPA-TYPE SODIUM/HYDROGEN ANTIPORTER"/>
    <property type="match status" value="1"/>
</dbReference>
<organism evidence="13 14">
    <name type="scientific">Brochothrix thermosphacta</name>
    <name type="common">Microbacterium thermosphactum</name>
    <dbReference type="NCBI Taxonomy" id="2756"/>
    <lineage>
        <taxon>Bacteria</taxon>
        <taxon>Bacillati</taxon>
        <taxon>Bacillota</taxon>
        <taxon>Bacilli</taxon>
        <taxon>Bacillales</taxon>
        <taxon>Listeriaceae</taxon>
        <taxon>Brochothrix</taxon>
    </lineage>
</organism>
<evidence type="ECO:0000256" key="3">
    <source>
        <dbReference type="ARBA" id="ARBA00022448"/>
    </source>
</evidence>
<dbReference type="GeneID" id="66536991"/>
<keyword evidence="9 11" id="KW-0472">Membrane</keyword>
<feature type="transmembrane region" description="Helical" evidence="11">
    <location>
        <begin position="173"/>
        <end position="192"/>
    </location>
</feature>
<feature type="transmembrane region" description="Helical" evidence="11">
    <location>
        <begin position="84"/>
        <end position="102"/>
    </location>
</feature>
<feature type="transmembrane region" description="Helical" evidence="11">
    <location>
        <begin position="285"/>
        <end position="307"/>
    </location>
</feature>
<keyword evidence="3" id="KW-0813">Transport</keyword>
<name>A0A1D2LBX9_BROTH</name>
<comment type="subcellular location">
    <subcellularLocation>
        <location evidence="1">Membrane</location>
        <topology evidence="1">Multi-pass membrane protein</topology>
    </subcellularLocation>
</comment>
<dbReference type="GO" id="GO:0016020">
    <property type="term" value="C:membrane"/>
    <property type="evidence" value="ECO:0007669"/>
    <property type="project" value="UniProtKB-SubCell"/>
</dbReference>
<sequence length="374" mass="40103">MTLLWQLALIIFATKSAGYLSQRLGQPRVLGEILVGILIGPAILGWIEFTHTLETFSELGVIFLMFFAGLETNMKDLRDNKKPAIAVALMGIFVPFIGGYLVGHFMGLGMIASLFIGIVFSATSVSISVQTFRELNVLQSRESITVLGAAVVDDIVVMMGLAIMLSLTVADDVSLSMVLLKQVIFFVVIIALSWKVVPFITKRFIKSTQALLVFGILLCLSYAYFADAMGISNIIGAFIAGLSLSSMPKKDAFEEEFAPAIFTLFVPVFFAGIGLSVNFTGLAEHWLLVIVLSIVAIATKLIGSAIGARLTGFDTRGSLIIGAAMISRGEVALITASIGLSAGIISQAYFTPIIIAVIVTTLVTPPLLKRLIKK</sequence>
<evidence type="ECO:0000313" key="13">
    <source>
        <dbReference type="EMBL" id="ATF26311.1"/>
    </source>
</evidence>
<dbReference type="OrthoDB" id="9793589at2"/>
<keyword evidence="8" id="KW-0406">Ion transport</keyword>
<accession>A0A1D2LBX9</accession>
<proteinExistence type="inferred from homology"/>
<comment type="similarity">
    <text evidence="2">Belongs to the monovalent cation:proton antiporter 2 (CPA2) transporter (TC 2.A.37) family.</text>
</comment>
<gene>
    <name evidence="13" type="ORF">CNY62_07930</name>
</gene>
<evidence type="ECO:0000256" key="6">
    <source>
        <dbReference type="ARBA" id="ARBA00022989"/>
    </source>
</evidence>
<evidence type="ECO:0000256" key="2">
    <source>
        <dbReference type="ARBA" id="ARBA00005551"/>
    </source>
</evidence>
<dbReference type="Proteomes" id="UP000243591">
    <property type="component" value="Chromosome"/>
</dbReference>
<evidence type="ECO:0000259" key="12">
    <source>
        <dbReference type="Pfam" id="PF00999"/>
    </source>
</evidence>
<dbReference type="Gene3D" id="1.20.1530.20">
    <property type="match status" value="1"/>
</dbReference>
<dbReference type="AlphaFoldDB" id="A0A1D2LBX9"/>
<feature type="domain" description="Cation/H+ exchanger transmembrane" evidence="12">
    <location>
        <begin position="16"/>
        <end position="371"/>
    </location>
</feature>
<keyword evidence="10" id="KW-0739">Sodium transport</keyword>
<evidence type="ECO:0000256" key="11">
    <source>
        <dbReference type="SAM" id="Phobius"/>
    </source>
</evidence>
<reference evidence="13 14" key="1">
    <citation type="submission" date="2017-09" db="EMBL/GenBank/DDBJ databases">
        <title>Complete Genome Sequences of Two Strains of the Meat Spoilage Bacterium Brochothrix thermosphacta Isolated from Ground Chicken.</title>
        <authorList>
            <person name="Paoli G.C."/>
            <person name="Wijey C."/>
            <person name="Chen C.-Y."/>
            <person name="Nguyen L."/>
            <person name="Yan X."/>
            <person name="Irwin P.L."/>
        </authorList>
    </citation>
    <scope>NUCLEOTIDE SEQUENCE [LARGE SCALE GENOMIC DNA]</scope>
    <source>
        <strain evidence="13 14">BI</strain>
    </source>
</reference>
<evidence type="ECO:0000256" key="9">
    <source>
        <dbReference type="ARBA" id="ARBA00023136"/>
    </source>
</evidence>
<evidence type="ECO:0000256" key="7">
    <source>
        <dbReference type="ARBA" id="ARBA00023053"/>
    </source>
</evidence>
<evidence type="ECO:0000256" key="8">
    <source>
        <dbReference type="ARBA" id="ARBA00023065"/>
    </source>
</evidence>
<dbReference type="RefSeq" id="WP_069118710.1">
    <property type="nucleotide sequence ID" value="NZ_CBCPHX010000002.1"/>
</dbReference>
<keyword evidence="7" id="KW-0915">Sodium</keyword>
<keyword evidence="14" id="KW-1185">Reference proteome</keyword>
<keyword evidence="4" id="KW-0050">Antiport</keyword>